<gene>
    <name evidence="5" type="ORF">C0Z20_16660</name>
</gene>
<feature type="domain" description="HTH araC/xylS-type" evidence="4">
    <location>
        <begin position="196"/>
        <end position="294"/>
    </location>
</feature>
<dbReference type="InterPro" id="IPR018062">
    <property type="entry name" value="HTH_AraC-typ_CS"/>
</dbReference>
<organism evidence="5 6">
    <name type="scientific">Trinickia symbiotica</name>
    <dbReference type="NCBI Taxonomy" id="863227"/>
    <lineage>
        <taxon>Bacteria</taxon>
        <taxon>Pseudomonadati</taxon>
        <taxon>Pseudomonadota</taxon>
        <taxon>Betaproteobacteria</taxon>
        <taxon>Burkholderiales</taxon>
        <taxon>Burkholderiaceae</taxon>
        <taxon>Trinickia</taxon>
    </lineage>
</organism>
<protein>
    <submittedName>
        <fullName evidence="5">AraC family transcriptional regulator</fullName>
    </submittedName>
</protein>
<comment type="caution">
    <text evidence="5">The sequence shown here is derived from an EMBL/GenBank/DDBJ whole genome shotgun (WGS) entry which is preliminary data.</text>
</comment>
<keyword evidence="6" id="KW-1185">Reference proteome</keyword>
<proteinExistence type="predicted"/>
<dbReference type="SUPFAM" id="SSF46689">
    <property type="entry name" value="Homeodomain-like"/>
    <property type="match status" value="2"/>
</dbReference>
<accession>A0A2N7X1Q3</accession>
<evidence type="ECO:0000313" key="5">
    <source>
        <dbReference type="EMBL" id="PMS35540.1"/>
    </source>
</evidence>
<dbReference type="OrthoDB" id="8890080at2"/>
<evidence type="ECO:0000256" key="1">
    <source>
        <dbReference type="ARBA" id="ARBA00023015"/>
    </source>
</evidence>
<dbReference type="InterPro" id="IPR018060">
    <property type="entry name" value="HTH_AraC"/>
</dbReference>
<keyword evidence="3" id="KW-0804">Transcription</keyword>
<dbReference type="GO" id="GO:0003700">
    <property type="term" value="F:DNA-binding transcription factor activity"/>
    <property type="evidence" value="ECO:0007669"/>
    <property type="project" value="InterPro"/>
</dbReference>
<dbReference type="PRINTS" id="PR00032">
    <property type="entry name" value="HTHARAC"/>
</dbReference>
<dbReference type="EMBL" id="PNYC01000010">
    <property type="protein sequence ID" value="PMS35540.1"/>
    <property type="molecule type" value="Genomic_DNA"/>
</dbReference>
<sequence>MAKIAADLDEALALRREVGARGRVAPRVIAAGRGWEVADVLCTHGPGDWPFEERHQQVLIALVAAGAFEYRSAPGRGLMTPGSVMLGNAGECFECGHRHRAGDRCVAFRFTPECFERIAEDAGLRRARARFRTARIAPSRALAPFVAAASAGVSARVCVAWDELAFALAAAVLRQTTEQRVQAGNSVPAAALERVMQVLRLIDESPDGDTSVDGLARHAGLSPYHFLRTFERVTGTTPHQYVVRARLRAAVERLVDGPAKVIDIALDCGFDDVSNFNRAFRNEFGMSPRAYRARMGSRGS</sequence>
<evidence type="ECO:0000256" key="3">
    <source>
        <dbReference type="ARBA" id="ARBA00023163"/>
    </source>
</evidence>
<dbReference type="AlphaFoldDB" id="A0A2N7X1Q3"/>
<evidence type="ECO:0000259" key="4">
    <source>
        <dbReference type="PROSITE" id="PS01124"/>
    </source>
</evidence>
<dbReference type="PROSITE" id="PS00041">
    <property type="entry name" value="HTH_ARAC_FAMILY_1"/>
    <property type="match status" value="1"/>
</dbReference>
<keyword evidence="2" id="KW-0238">DNA-binding</keyword>
<dbReference type="SMART" id="SM00342">
    <property type="entry name" value="HTH_ARAC"/>
    <property type="match status" value="1"/>
</dbReference>
<evidence type="ECO:0000313" key="6">
    <source>
        <dbReference type="Proteomes" id="UP000235777"/>
    </source>
</evidence>
<name>A0A2N7X1Q3_9BURK</name>
<reference evidence="5 6" key="1">
    <citation type="submission" date="2018-01" db="EMBL/GenBank/DDBJ databases">
        <title>Whole genome analyses suggest that Burkholderia sensu lato contains two further novel genera in the rhizoxinica-symbiotica group Mycetohabitans gen. nov., and Trinickia gen. nov.: implications for the evolution of diazotrophy and nodulation in the Burkholderiaceae.</title>
        <authorList>
            <person name="Estrada-de los Santos P."/>
            <person name="Palmer M."/>
            <person name="Chavez-Ramirez B."/>
            <person name="Beukes C."/>
            <person name="Steenkamp E.T."/>
            <person name="Hirsch A.M."/>
            <person name="Manyaka P."/>
            <person name="Maluk M."/>
            <person name="Lafos M."/>
            <person name="Crook M."/>
            <person name="Gross E."/>
            <person name="Simon M.F."/>
            <person name="Bueno dos Reis Junior F."/>
            <person name="Poole P.S."/>
            <person name="Venter S.N."/>
            <person name="James E.K."/>
        </authorList>
    </citation>
    <scope>NUCLEOTIDE SEQUENCE [LARGE SCALE GENOMIC DNA]</scope>
    <source>
        <strain evidence="5 6">JPY 581</strain>
    </source>
</reference>
<dbReference type="RefSeq" id="WP_018439061.1">
    <property type="nucleotide sequence ID" value="NZ_KB890164.1"/>
</dbReference>
<dbReference type="PROSITE" id="PS01124">
    <property type="entry name" value="HTH_ARAC_FAMILY_2"/>
    <property type="match status" value="1"/>
</dbReference>
<evidence type="ECO:0000256" key="2">
    <source>
        <dbReference type="ARBA" id="ARBA00023125"/>
    </source>
</evidence>
<dbReference type="InterPro" id="IPR050204">
    <property type="entry name" value="AraC_XylS_family_regulators"/>
</dbReference>
<dbReference type="PANTHER" id="PTHR46796">
    <property type="entry name" value="HTH-TYPE TRANSCRIPTIONAL ACTIVATOR RHAS-RELATED"/>
    <property type="match status" value="1"/>
</dbReference>
<dbReference type="InterPro" id="IPR009057">
    <property type="entry name" value="Homeodomain-like_sf"/>
</dbReference>
<dbReference type="InterPro" id="IPR020449">
    <property type="entry name" value="Tscrpt_reg_AraC-type_HTH"/>
</dbReference>
<dbReference type="Pfam" id="PF12833">
    <property type="entry name" value="HTH_18"/>
    <property type="match status" value="1"/>
</dbReference>
<dbReference type="STRING" id="863227.GCA_000373005_00550"/>
<dbReference type="Gene3D" id="1.10.10.60">
    <property type="entry name" value="Homeodomain-like"/>
    <property type="match status" value="2"/>
</dbReference>
<dbReference type="Proteomes" id="UP000235777">
    <property type="component" value="Unassembled WGS sequence"/>
</dbReference>
<dbReference type="GO" id="GO:0043565">
    <property type="term" value="F:sequence-specific DNA binding"/>
    <property type="evidence" value="ECO:0007669"/>
    <property type="project" value="InterPro"/>
</dbReference>
<keyword evidence="1" id="KW-0805">Transcription regulation</keyword>